<name>A0A0G2E0P9_PHACM</name>
<feature type="chain" id="PRO_5002543358" evidence="2">
    <location>
        <begin position="21"/>
        <end position="389"/>
    </location>
</feature>
<proteinExistence type="inferred from homology"/>
<evidence type="ECO:0000256" key="1">
    <source>
        <dbReference type="ARBA" id="ARBA00005564"/>
    </source>
</evidence>
<dbReference type="PANTHER" id="PTHR30344:SF1">
    <property type="entry name" value="6-PHOSPHOGLUCONOLACTONASE"/>
    <property type="match status" value="1"/>
</dbReference>
<comment type="similarity">
    <text evidence="1">Belongs to the cycloisomerase 2 family.</text>
</comment>
<dbReference type="Proteomes" id="UP000053317">
    <property type="component" value="Unassembled WGS sequence"/>
</dbReference>
<reference evidence="3 4" key="1">
    <citation type="submission" date="2015-05" db="EMBL/GenBank/DDBJ databases">
        <title>Distinctive expansion of gene families associated with plant cell wall degradation and secondary metabolism in the genomes of grapevine trunk pathogens.</title>
        <authorList>
            <person name="Lawrence D.P."/>
            <person name="Travadon R."/>
            <person name="Rolshausen P.E."/>
            <person name="Baumgartner K."/>
        </authorList>
    </citation>
    <scope>NUCLEOTIDE SEQUENCE [LARGE SCALE GENOMIC DNA]</scope>
    <source>
        <strain evidence="3">UCRPC4</strain>
    </source>
</reference>
<dbReference type="AlphaFoldDB" id="A0A0G2E0P9"/>
<evidence type="ECO:0000313" key="3">
    <source>
        <dbReference type="EMBL" id="KKY15941.1"/>
    </source>
</evidence>
<comment type="caution">
    <text evidence="3">The sequence shown here is derived from an EMBL/GenBank/DDBJ whole genome shotgun (WGS) entry which is preliminary data.</text>
</comment>
<accession>A0A0G2E0P9</accession>
<gene>
    <name evidence="3" type="ORF">UCRPC4_g06049</name>
</gene>
<dbReference type="InterPro" id="IPR015943">
    <property type="entry name" value="WD40/YVTN_repeat-like_dom_sf"/>
</dbReference>
<dbReference type="Pfam" id="PF10282">
    <property type="entry name" value="Lactonase"/>
    <property type="match status" value="1"/>
</dbReference>
<dbReference type="InterPro" id="IPR011045">
    <property type="entry name" value="N2O_reductase_N"/>
</dbReference>
<evidence type="ECO:0000256" key="2">
    <source>
        <dbReference type="SAM" id="SignalP"/>
    </source>
</evidence>
<dbReference type="InterPro" id="IPR050282">
    <property type="entry name" value="Cycloisomerase_2"/>
</dbReference>
<dbReference type="GO" id="GO:0017057">
    <property type="term" value="F:6-phosphogluconolactonase activity"/>
    <property type="evidence" value="ECO:0007669"/>
    <property type="project" value="TreeGrafter"/>
</dbReference>
<reference evidence="3 4" key="2">
    <citation type="submission" date="2015-05" db="EMBL/GenBank/DDBJ databases">
        <authorList>
            <person name="Morales-Cruz A."/>
            <person name="Amrine K.C."/>
            <person name="Cantu D."/>
        </authorList>
    </citation>
    <scope>NUCLEOTIDE SEQUENCE [LARGE SCALE GENOMIC DNA]</scope>
    <source>
        <strain evidence="3">UCRPC4</strain>
    </source>
</reference>
<dbReference type="SUPFAM" id="SSF50974">
    <property type="entry name" value="Nitrous oxide reductase, N-terminal domain"/>
    <property type="match status" value="1"/>
</dbReference>
<dbReference type="PANTHER" id="PTHR30344">
    <property type="entry name" value="6-PHOSPHOGLUCONOLACTONASE-RELATED"/>
    <property type="match status" value="1"/>
</dbReference>
<organism evidence="3 4">
    <name type="scientific">Phaeomoniella chlamydospora</name>
    <name type="common">Phaeoacremonium chlamydosporum</name>
    <dbReference type="NCBI Taxonomy" id="158046"/>
    <lineage>
        <taxon>Eukaryota</taxon>
        <taxon>Fungi</taxon>
        <taxon>Dikarya</taxon>
        <taxon>Ascomycota</taxon>
        <taxon>Pezizomycotina</taxon>
        <taxon>Eurotiomycetes</taxon>
        <taxon>Chaetothyriomycetidae</taxon>
        <taxon>Phaeomoniellales</taxon>
        <taxon>Phaeomoniellaceae</taxon>
        <taxon>Phaeomoniella</taxon>
    </lineage>
</organism>
<keyword evidence="4" id="KW-1185">Reference proteome</keyword>
<dbReference type="EMBL" id="LCWF01000170">
    <property type="protein sequence ID" value="KKY15941.1"/>
    <property type="molecule type" value="Genomic_DNA"/>
</dbReference>
<feature type="signal peptide" evidence="2">
    <location>
        <begin position="1"/>
        <end position="20"/>
    </location>
</feature>
<dbReference type="OrthoDB" id="9972196at2759"/>
<keyword evidence="2" id="KW-0732">Signal</keyword>
<dbReference type="Gene3D" id="2.130.10.10">
    <property type="entry name" value="YVTN repeat-like/Quinoprotein amine dehydrogenase"/>
    <property type="match status" value="1"/>
</dbReference>
<sequence length="389" mass="42254">MLREAFKLTLALATAQVASGNTLFVANYANSVTQLSLTRSGSTAKLETTGVTRDCGITPSWLELDKAGDNLFCINEAYTLEDAGSLSSFSLNSTPPVIRRNSSSDVGGVYSTIYAPNRIALAHYTGSAVSVFDTSNVSSLVEIQSFHYTLSNPGPNPSRQEAPHPHQILQDPTGQYLVAPDLGADLLRIYSVGWDDRLTELEPFQAISGSGPRHGAFLKTHGKTYYYLLGELSNSLTGYEVLYENNTLTFAQIYSKSTFSTSYGDGSGSIFPAEIYSPEPKHLTISLRNDSRSTFEDQPSDTLITYKIDPKTGNPSLLDTSPAGGSYPRAFSVNANGTLVAVTTQYSGRLTIFERDPTTGLICHDALATWTTDEENDDGYSLVHVIWEE</sequence>
<dbReference type="InterPro" id="IPR019405">
    <property type="entry name" value="Lactonase_7-beta_prop"/>
</dbReference>
<protein>
    <submittedName>
        <fullName evidence="3">Putative extracellular aldonolactonase</fullName>
    </submittedName>
</protein>
<evidence type="ECO:0000313" key="4">
    <source>
        <dbReference type="Proteomes" id="UP000053317"/>
    </source>
</evidence>